<reference evidence="2" key="2">
    <citation type="submission" date="2020-09" db="EMBL/GenBank/DDBJ databases">
        <authorList>
            <person name="Sun Q."/>
            <person name="Kim S."/>
        </authorList>
    </citation>
    <scope>NUCLEOTIDE SEQUENCE</scope>
    <source>
        <strain evidence="2">KCTC 23224</strain>
    </source>
</reference>
<keyword evidence="1" id="KW-0472">Membrane</keyword>
<name>A0A8J3CY34_9BACT</name>
<evidence type="ECO:0000313" key="2">
    <source>
        <dbReference type="EMBL" id="GHB42816.1"/>
    </source>
</evidence>
<gene>
    <name evidence="2" type="ORF">GCM10008106_24840</name>
</gene>
<evidence type="ECO:0000256" key="1">
    <source>
        <dbReference type="SAM" id="Phobius"/>
    </source>
</evidence>
<dbReference type="EMBL" id="BMYF01000015">
    <property type="protein sequence ID" value="GHB42816.1"/>
    <property type="molecule type" value="Genomic_DNA"/>
</dbReference>
<keyword evidence="1" id="KW-1133">Transmembrane helix</keyword>
<keyword evidence="3" id="KW-1185">Reference proteome</keyword>
<protein>
    <submittedName>
        <fullName evidence="2">Uncharacterized protein</fullName>
    </submittedName>
</protein>
<dbReference type="Proteomes" id="UP000642809">
    <property type="component" value="Unassembled WGS sequence"/>
</dbReference>
<reference evidence="2" key="1">
    <citation type="journal article" date="2014" name="Int. J. Syst. Evol. Microbiol.">
        <title>Complete genome sequence of Corynebacterium casei LMG S-19264T (=DSM 44701T), isolated from a smear-ripened cheese.</title>
        <authorList>
            <consortium name="US DOE Joint Genome Institute (JGI-PGF)"/>
            <person name="Walter F."/>
            <person name="Albersmeier A."/>
            <person name="Kalinowski J."/>
            <person name="Ruckert C."/>
        </authorList>
    </citation>
    <scope>NUCLEOTIDE SEQUENCE</scope>
    <source>
        <strain evidence="2">KCTC 23224</strain>
    </source>
</reference>
<feature type="transmembrane region" description="Helical" evidence="1">
    <location>
        <begin position="53"/>
        <end position="75"/>
    </location>
</feature>
<feature type="transmembrane region" description="Helical" evidence="1">
    <location>
        <begin position="29"/>
        <end position="47"/>
    </location>
</feature>
<sequence>MRTFYTEHGKIVFDSNRILIEDNAKKEKYTQIFLGSMGFLLGLSMIYKSFTEGFISEFGIFICLLNAILIILYLMRDFSNEIPFSKIQSIRVKNRLGNVYLKIKLTNNRARYVRGAFTKEKLENFLAEEFQKNSLSPTRV</sequence>
<dbReference type="AlphaFoldDB" id="A0A8J3CY34"/>
<organism evidence="2 3">
    <name type="scientific">Mongoliitalea lutea</name>
    <dbReference type="NCBI Taxonomy" id="849756"/>
    <lineage>
        <taxon>Bacteria</taxon>
        <taxon>Pseudomonadati</taxon>
        <taxon>Bacteroidota</taxon>
        <taxon>Cytophagia</taxon>
        <taxon>Cytophagales</taxon>
        <taxon>Cyclobacteriaceae</taxon>
        <taxon>Mongoliitalea</taxon>
    </lineage>
</organism>
<keyword evidence="1" id="KW-0812">Transmembrane</keyword>
<evidence type="ECO:0000313" key="3">
    <source>
        <dbReference type="Proteomes" id="UP000642809"/>
    </source>
</evidence>
<proteinExistence type="predicted"/>
<comment type="caution">
    <text evidence="2">The sequence shown here is derived from an EMBL/GenBank/DDBJ whole genome shotgun (WGS) entry which is preliminary data.</text>
</comment>
<accession>A0A8J3CY34</accession>